<evidence type="ECO:0008006" key="4">
    <source>
        <dbReference type="Google" id="ProtNLM"/>
    </source>
</evidence>
<keyword evidence="3" id="KW-1185">Reference proteome</keyword>
<dbReference type="Proteomes" id="UP001041814">
    <property type="component" value="Unassembled WGS sequence"/>
</dbReference>
<organism evidence="2 3">
    <name type="scientific">Rubrivivax gelatinosus</name>
    <name type="common">Rhodocyclus gelatinosus</name>
    <name type="synonym">Rhodopseudomonas gelatinosa</name>
    <dbReference type="NCBI Taxonomy" id="28068"/>
    <lineage>
        <taxon>Bacteria</taxon>
        <taxon>Pseudomonadati</taxon>
        <taxon>Pseudomonadota</taxon>
        <taxon>Betaproteobacteria</taxon>
        <taxon>Burkholderiales</taxon>
        <taxon>Sphaerotilaceae</taxon>
        <taxon>Rubrivivax</taxon>
    </lineage>
</organism>
<proteinExistence type="predicted"/>
<sequence>MSTTPPEHSPATTDAPAPAPNPADELLQRVVQGAHDGIDRIAEQAAPRLRQLHDGAQDAGERVQAKADELRGLGENWTDGLRDTVRQHPIAAVATALAVGVLIARLTR</sequence>
<gene>
    <name evidence="2" type="ORF">CKO43_19515</name>
</gene>
<reference evidence="2" key="2">
    <citation type="journal article" date="2020" name="Microorganisms">
        <title>Osmotic Adaptation and Compatible Solute Biosynthesis of Phototrophic Bacteria as Revealed from Genome Analyses.</title>
        <authorList>
            <person name="Imhoff J.F."/>
            <person name="Rahn T."/>
            <person name="Kunzel S."/>
            <person name="Keller A."/>
            <person name="Neulinger S.C."/>
        </authorList>
    </citation>
    <scope>NUCLEOTIDE SEQUENCE</scope>
    <source>
        <strain evidence="2">IM 151</strain>
    </source>
</reference>
<name>A0ABS1DXY5_RUBGE</name>
<evidence type="ECO:0000313" key="3">
    <source>
        <dbReference type="Proteomes" id="UP001041814"/>
    </source>
</evidence>
<feature type="region of interest" description="Disordered" evidence="1">
    <location>
        <begin position="1"/>
        <end position="23"/>
    </location>
</feature>
<dbReference type="RefSeq" id="WP_200379683.1">
    <property type="nucleotide sequence ID" value="NZ_NRRU01000088.1"/>
</dbReference>
<evidence type="ECO:0000256" key="1">
    <source>
        <dbReference type="SAM" id="MobiDB-lite"/>
    </source>
</evidence>
<evidence type="ECO:0000313" key="2">
    <source>
        <dbReference type="EMBL" id="MBK1714954.1"/>
    </source>
</evidence>
<protein>
    <recommendedName>
        <fullName evidence="4">ElaB/YqjD/DUF883 family membrane-anchored ribosome-binding protein</fullName>
    </recommendedName>
</protein>
<reference evidence="2" key="1">
    <citation type="submission" date="2017-08" db="EMBL/GenBank/DDBJ databases">
        <authorList>
            <person name="Imhoff J.F."/>
            <person name="Rahn T."/>
            <person name="Kuenzel S."/>
            <person name="Neulinger S.C."/>
        </authorList>
    </citation>
    <scope>NUCLEOTIDE SEQUENCE</scope>
    <source>
        <strain evidence="2">IM 151</strain>
    </source>
</reference>
<comment type="caution">
    <text evidence="2">The sequence shown here is derived from an EMBL/GenBank/DDBJ whole genome shotgun (WGS) entry which is preliminary data.</text>
</comment>
<dbReference type="EMBL" id="NRRU01000088">
    <property type="protein sequence ID" value="MBK1714954.1"/>
    <property type="molecule type" value="Genomic_DNA"/>
</dbReference>
<accession>A0ABS1DXY5</accession>